<gene>
    <name evidence="4" type="ORF">FHS74_005339</name>
</gene>
<dbReference type="InterPro" id="IPR057008">
    <property type="entry name" value="SpoVR-like_C"/>
</dbReference>
<evidence type="ECO:0000313" key="5">
    <source>
        <dbReference type="Proteomes" id="UP000539175"/>
    </source>
</evidence>
<feature type="compositionally biased region" description="Basic and acidic residues" evidence="1">
    <location>
        <begin position="7"/>
        <end position="27"/>
    </location>
</feature>
<feature type="region of interest" description="Disordered" evidence="1">
    <location>
        <begin position="1"/>
        <end position="27"/>
    </location>
</feature>
<dbReference type="InterPro" id="IPR057270">
    <property type="entry name" value="Ycgb-like"/>
</dbReference>
<protein>
    <submittedName>
        <fullName evidence="4">Spore cortex formation protein SpoVR/YcgB (Stage V sporulation)</fullName>
    </submittedName>
</protein>
<dbReference type="EMBL" id="JACIIZ010000019">
    <property type="protein sequence ID" value="MBB6254749.1"/>
    <property type="molecule type" value="Genomic_DNA"/>
</dbReference>
<dbReference type="Pfam" id="PF04293">
    <property type="entry name" value="SpoVR"/>
    <property type="match status" value="1"/>
</dbReference>
<evidence type="ECO:0000259" key="2">
    <source>
        <dbReference type="Pfam" id="PF04293"/>
    </source>
</evidence>
<name>A0A7X0B2W3_9PROT</name>
<comment type="caution">
    <text evidence="4">The sequence shown here is derived from an EMBL/GenBank/DDBJ whole genome shotgun (WGS) entry which is preliminary data.</text>
</comment>
<feature type="domain" description="SpoVR protein-like N-terminal" evidence="2">
    <location>
        <begin position="36"/>
        <end position="457"/>
    </location>
</feature>
<dbReference type="Pfam" id="PF24755">
    <property type="entry name" value="SpoVR_C"/>
    <property type="match status" value="1"/>
</dbReference>
<dbReference type="AlphaFoldDB" id="A0A7X0B2W3"/>
<feature type="domain" description="SpoVR-like C-terminal" evidence="3">
    <location>
        <begin position="461"/>
        <end position="514"/>
    </location>
</feature>
<organism evidence="4 5">
    <name type="scientific">Nitrospirillum iridis</name>
    <dbReference type="NCBI Taxonomy" id="765888"/>
    <lineage>
        <taxon>Bacteria</taxon>
        <taxon>Pseudomonadati</taxon>
        <taxon>Pseudomonadota</taxon>
        <taxon>Alphaproteobacteria</taxon>
        <taxon>Rhodospirillales</taxon>
        <taxon>Azospirillaceae</taxon>
        <taxon>Nitrospirillum</taxon>
    </lineage>
</organism>
<evidence type="ECO:0000313" key="4">
    <source>
        <dbReference type="EMBL" id="MBB6254749.1"/>
    </source>
</evidence>
<proteinExistence type="predicted"/>
<accession>A0A7X0B2W3</accession>
<dbReference type="InterPro" id="IPR056174">
    <property type="entry name" value="SpoVR_N"/>
</dbReference>
<keyword evidence="5" id="KW-1185">Reference proteome</keyword>
<reference evidence="4 5" key="1">
    <citation type="submission" date="2020-08" db="EMBL/GenBank/DDBJ databases">
        <title>Genomic Encyclopedia of Type Strains, Phase IV (KMG-IV): sequencing the most valuable type-strain genomes for metagenomic binning, comparative biology and taxonomic classification.</title>
        <authorList>
            <person name="Goeker M."/>
        </authorList>
    </citation>
    <scope>NUCLEOTIDE SEQUENCE [LARGE SCALE GENOMIC DNA]</scope>
    <source>
        <strain evidence="4 5">DSM 22198</strain>
    </source>
</reference>
<dbReference type="PANTHER" id="PTHR30029">
    <property type="entry name" value="STAGE V SPORULATION PROTEIN R"/>
    <property type="match status" value="1"/>
</dbReference>
<evidence type="ECO:0000259" key="3">
    <source>
        <dbReference type="Pfam" id="PF24755"/>
    </source>
</evidence>
<evidence type="ECO:0000256" key="1">
    <source>
        <dbReference type="SAM" id="MobiDB-lite"/>
    </source>
</evidence>
<dbReference type="Proteomes" id="UP000539175">
    <property type="component" value="Unassembled WGS sequence"/>
</dbReference>
<dbReference type="NCBIfam" id="NF008737">
    <property type="entry name" value="PRK11767.1"/>
    <property type="match status" value="1"/>
</dbReference>
<dbReference type="InterPro" id="IPR007390">
    <property type="entry name" value="Spore_V_R"/>
</dbReference>
<sequence length="534" mass="61927">MTPATADRLKKPAHKAEPGEKAPPPDDSRLLYTGADWDYDTIKRCHDAIQDIALNELGLDVYPNQIEVITSEQMLDAYASIGMPLLYRHWSFGKHFARDEAMYRRGMRGLAYEIVINSSPCISYIMEENSITMQALVIAHAAFGHNHFFKNNYLFQQWTDAEGILGYLDFAKSYIARCEERYGQQLVERTLDAAHALMNQGIHRYPRRRLDLQSEARREQERHEMQRQLYNDLWRTVPAKKGQKAPSDEERRRALLDLPEENILYFLEKKAPRLANWQREVLRIVRHVAQYFSPQRQTKVMNEGCATYTHYRIMTRLHETGRISDGAYLEFLHSHTAVVFQPAFDDPRYSGINPYALGFAMMQDIERIATNPTEEDRAWFPGYAGSGDAMAALRDAWANYRDESFILQYLSPHLMRKMRLFHLHDDSDESVYRVNAIHDERGYRRVRQQLAAQYDFSSLDPDIQIADVDLAGDRRLILEHRVQNGVLLAEEDAKSVLQHVANLWGYDVMLVENDNDGKTLRKLTVPARTVLLAE</sequence>
<dbReference type="PANTHER" id="PTHR30029:SF2">
    <property type="entry name" value="STAGE V SPORULATION PROTEIN R"/>
    <property type="match status" value="1"/>
</dbReference>